<dbReference type="PATRIC" id="fig|1121022.4.peg.3173"/>
<protein>
    <submittedName>
        <fullName evidence="1">Uncharacterized protein</fullName>
    </submittedName>
</protein>
<dbReference type="Proteomes" id="UP000017837">
    <property type="component" value="Unassembled WGS sequence"/>
</dbReference>
<evidence type="ECO:0000313" key="2">
    <source>
        <dbReference type="Proteomes" id="UP000017837"/>
    </source>
</evidence>
<keyword evidence="2" id="KW-1185">Reference proteome</keyword>
<dbReference type="EMBL" id="AWGB01000035">
    <property type="protein sequence ID" value="ESQ88666.1"/>
    <property type="molecule type" value="Genomic_DNA"/>
</dbReference>
<gene>
    <name evidence="1" type="ORF">ABENE_15605</name>
</gene>
<accession>V4PKC8</accession>
<comment type="caution">
    <text evidence="1">The sequence shown here is derived from an EMBL/GenBank/DDBJ whole genome shotgun (WGS) entry which is preliminary data.</text>
</comment>
<reference evidence="1 2" key="1">
    <citation type="journal article" date="2014" name="Nature">
        <title>Sequential evolution of bacterial morphology by co-option of a developmental regulator.</title>
        <authorList>
            <person name="Jiang C."/>
            <person name="Brown P.J."/>
            <person name="Ducret A."/>
            <person name="Brun Y.V."/>
        </authorList>
    </citation>
    <scope>NUCLEOTIDE SEQUENCE [LARGE SCALE GENOMIC DNA]</scope>
    <source>
        <strain evidence="1 2">DSM 16100</strain>
    </source>
</reference>
<sequence>MSHEKGGEVFSLVGSPTAIEILLSNVMDDAIKYSPDGSDGFICFETLAGDQQNPKEQNVHSRG</sequence>
<proteinExistence type="predicted"/>
<name>V4PKC8_9CAUL</name>
<evidence type="ECO:0000313" key="1">
    <source>
        <dbReference type="EMBL" id="ESQ88666.1"/>
    </source>
</evidence>
<dbReference type="AlphaFoldDB" id="V4PKC8"/>
<organism evidence="1 2">
    <name type="scientific">Asticcacaulis benevestitus DSM 16100 = ATCC BAA-896</name>
    <dbReference type="NCBI Taxonomy" id="1121022"/>
    <lineage>
        <taxon>Bacteria</taxon>
        <taxon>Pseudomonadati</taxon>
        <taxon>Pseudomonadota</taxon>
        <taxon>Alphaproteobacteria</taxon>
        <taxon>Caulobacterales</taxon>
        <taxon>Caulobacteraceae</taxon>
        <taxon>Asticcacaulis</taxon>
    </lineage>
</organism>